<dbReference type="EMBL" id="JABXXO010000014">
    <property type="protein sequence ID" value="KAF7760854.1"/>
    <property type="molecule type" value="Genomic_DNA"/>
</dbReference>
<dbReference type="GO" id="GO:0006487">
    <property type="term" value="P:protein N-linked glycosylation"/>
    <property type="evidence" value="ECO:0007669"/>
    <property type="project" value="TreeGrafter"/>
</dbReference>
<reference evidence="3 4" key="1">
    <citation type="journal article" name="Sci. Rep.">
        <title>Telomere-to-telomere assembled and centromere annotated genomes of the two main subspecies of the button mushroom Agaricus bisporus reveal especially polymorphic chromosome ends.</title>
        <authorList>
            <person name="Sonnenberg A.S.M."/>
            <person name="Sedaghat-Telgerd N."/>
            <person name="Lavrijssen B."/>
            <person name="Ohm R.A."/>
            <person name="Hendrickx P.M."/>
            <person name="Scholtmeijer K."/>
            <person name="Baars J.J.P."/>
            <person name="van Peer A."/>
        </authorList>
    </citation>
    <scope>NUCLEOTIDE SEQUENCE [LARGE SCALE GENOMIC DNA]</scope>
    <source>
        <strain evidence="3 4">H119_p4</strain>
    </source>
</reference>
<evidence type="ECO:0000313" key="4">
    <source>
        <dbReference type="Proteomes" id="UP000629468"/>
    </source>
</evidence>
<dbReference type="Proteomes" id="UP000629468">
    <property type="component" value="Unassembled WGS sequence"/>
</dbReference>
<organism evidence="3 4">
    <name type="scientific">Agaricus bisporus var. burnettii</name>
    <dbReference type="NCBI Taxonomy" id="192524"/>
    <lineage>
        <taxon>Eukaryota</taxon>
        <taxon>Fungi</taxon>
        <taxon>Dikarya</taxon>
        <taxon>Basidiomycota</taxon>
        <taxon>Agaricomycotina</taxon>
        <taxon>Agaricomycetes</taxon>
        <taxon>Agaricomycetidae</taxon>
        <taxon>Agaricales</taxon>
        <taxon>Agaricineae</taxon>
        <taxon>Agaricaceae</taxon>
        <taxon>Agaricus</taxon>
    </lineage>
</organism>
<feature type="transmembrane region" description="Helical" evidence="2">
    <location>
        <begin position="599"/>
        <end position="617"/>
    </location>
</feature>
<dbReference type="PANTHER" id="PTHR28147:SF1">
    <property type="entry name" value="N-GLYCOSYLATION PROTEIN EOS1"/>
    <property type="match status" value="1"/>
</dbReference>
<gene>
    <name evidence="3" type="ORF">Agabi119p4_10263</name>
</gene>
<dbReference type="Pfam" id="PF12326">
    <property type="entry name" value="EOS1"/>
    <property type="match status" value="1"/>
</dbReference>
<dbReference type="PANTHER" id="PTHR28147">
    <property type="entry name" value="N-GLYCOSYLATION PROTEIN EOS1"/>
    <property type="match status" value="1"/>
</dbReference>
<name>A0A8H7EW92_AGABI</name>
<dbReference type="GO" id="GO:0034599">
    <property type="term" value="P:cellular response to oxidative stress"/>
    <property type="evidence" value="ECO:0007669"/>
    <property type="project" value="InterPro"/>
</dbReference>
<evidence type="ECO:0000256" key="2">
    <source>
        <dbReference type="SAM" id="Phobius"/>
    </source>
</evidence>
<keyword evidence="2" id="KW-0472">Membrane</keyword>
<protein>
    <submittedName>
        <fullName evidence="3">Uncharacterized protein</fullName>
    </submittedName>
</protein>
<feature type="transmembrane region" description="Helical" evidence="2">
    <location>
        <begin position="417"/>
        <end position="435"/>
    </location>
</feature>
<proteinExistence type="predicted"/>
<feature type="region of interest" description="Disordered" evidence="1">
    <location>
        <begin position="267"/>
        <end position="322"/>
    </location>
</feature>
<feature type="region of interest" description="Disordered" evidence="1">
    <location>
        <begin position="545"/>
        <end position="571"/>
    </location>
</feature>
<feature type="compositionally biased region" description="Basic residues" evidence="1">
    <location>
        <begin position="139"/>
        <end position="148"/>
    </location>
</feature>
<dbReference type="GO" id="GO:0005789">
    <property type="term" value="C:endoplasmic reticulum membrane"/>
    <property type="evidence" value="ECO:0007669"/>
    <property type="project" value="InterPro"/>
</dbReference>
<dbReference type="AlphaFoldDB" id="A0A8H7EW92"/>
<feature type="compositionally biased region" description="Basic residues" evidence="1">
    <location>
        <begin position="299"/>
        <end position="309"/>
    </location>
</feature>
<feature type="transmembrane region" description="Helical" evidence="2">
    <location>
        <begin position="12"/>
        <end position="32"/>
    </location>
</feature>
<sequence length="627" mass="69843">MYLMFLSTWRLIGSTIFSNVIGLATVVLSLLSPGVLGFLEYSLLCVVRFCLGRIISPTTFFKKVIFRERCYPNFLEEEEGNQRESRQAGKKRHNSADSVSGCIDLQVNPAYSAHAQSGEGSGTVSSRRRVVVSGTRSSPSHHHHHQRQHQNEPSPFGMTEFGSNPGDEDVTLRMKKSASSPVLSVRSIDSAGSSRNVTPGFLSEPPPYTSLSPPLVPSLHITEVSLPVQQSCLRSSVYPRNDEEVGEREDGVEDMIYASRSFQGQNGFIAPEHKDGPDLLTAPFSHSSNASVRQNLRGSHTRGRPHPHPHVPSPSAMKSSDRMSLRHRVFAAISSRQIEGAEGDSESDWEANGKSVSTTLGVMCAGETETETDEPSRHLPTARVSRSSGLSNSFSASRSTSLAALPWQTLLFEFSRLLAIVPASLGFIWCIWHMYAYVPCSMPCTARSVPDRIDYFVASLWALLTAHQCLSLTTGLLTRWRHYYPPLSTLVRLLALQGICWPATQLTVNIFEVSKRPAVVWAVIGTTTCTSRSIQMWVVSNLPTKSASSQGLSTDAREREKRRGVEAETNRSKTLRVGNTYWKKWNRWRRKRRWDWREVSIRCVLPAGVLYFIMAWASELRRELGGC</sequence>
<feature type="region of interest" description="Disordered" evidence="1">
    <location>
        <begin position="77"/>
        <end position="97"/>
    </location>
</feature>
<dbReference type="InterPro" id="IPR021100">
    <property type="entry name" value="N-glycosylation_EOS1"/>
</dbReference>
<feature type="region of interest" description="Disordered" evidence="1">
    <location>
        <begin position="113"/>
        <end position="196"/>
    </location>
</feature>
<feature type="compositionally biased region" description="Basic and acidic residues" evidence="1">
    <location>
        <begin position="555"/>
        <end position="571"/>
    </location>
</feature>
<comment type="caution">
    <text evidence="3">The sequence shown here is derived from an EMBL/GenBank/DDBJ whole genome shotgun (WGS) entry which is preliminary data.</text>
</comment>
<feature type="compositionally biased region" description="Polar residues" evidence="1">
    <location>
        <begin position="284"/>
        <end position="296"/>
    </location>
</feature>
<keyword evidence="2" id="KW-1133">Transmembrane helix</keyword>
<evidence type="ECO:0000256" key="1">
    <source>
        <dbReference type="SAM" id="MobiDB-lite"/>
    </source>
</evidence>
<evidence type="ECO:0000313" key="3">
    <source>
        <dbReference type="EMBL" id="KAF7760854.1"/>
    </source>
</evidence>
<accession>A0A8H7EW92</accession>
<keyword evidence="2" id="KW-0812">Transmembrane</keyword>